<evidence type="ECO:0000259" key="10">
    <source>
        <dbReference type="Pfam" id="PF00593"/>
    </source>
</evidence>
<evidence type="ECO:0000256" key="1">
    <source>
        <dbReference type="ARBA" id="ARBA00004571"/>
    </source>
</evidence>
<evidence type="ECO:0000256" key="6">
    <source>
        <dbReference type="ARBA" id="ARBA00023136"/>
    </source>
</evidence>
<keyword evidence="2 8" id="KW-0813">Transport</keyword>
<keyword evidence="3 8" id="KW-1134">Transmembrane beta strand</keyword>
<dbReference type="InterPro" id="IPR012910">
    <property type="entry name" value="Plug_dom"/>
</dbReference>
<gene>
    <name evidence="12" type="ORF">O1D97_14820</name>
</gene>
<dbReference type="Pfam" id="PF00593">
    <property type="entry name" value="TonB_dep_Rec_b-barrel"/>
    <property type="match status" value="1"/>
</dbReference>
<protein>
    <submittedName>
        <fullName evidence="12">TonB-dependent receptor</fullName>
    </submittedName>
</protein>
<keyword evidence="13" id="KW-1185">Reference proteome</keyword>
<proteinExistence type="inferred from homology"/>
<comment type="subcellular location">
    <subcellularLocation>
        <location evidence="1 8">Cell outer membrane</location>
        <topology evidence="1 8">Multi-pass membrane protein</topology>
    </subcellularLocation>
</comment>
<reference evidence="12" key="1">
    <citation type="submission" date="2022-12" db="EMBL/GenBank/DDBJ databases">
        <title>Marinomonas 15G1-11 sp. nov, isolated from marine algae.</title>
        <authorList>
            <person name="Butt M."/>
            <person name="Choi D.G."/>
            <person name="Kim J.M."/>
            <person name="Lee J.K."/>
            <person name="Baek J.H."/>
            <person name="Jeon C.O."/>
        </authorList>
    </citation>
    <scope>NUCLEOTIDE SEQUENCE</scope>
    <source>
        <strain evidence="12">15G1-11</strain>
    </source>
</reference>
<evidence type="ECO:0000256" key="3">
    <source>
        <dbReference type="ARBA" id="ARBA00022452"/>
    </source>
</evidence>
<dbReference type="PANTHER" id="PTHR30069">
    <property type="entry name" value="TONB-DEPENDENT OUTER MEMBRANE RECEPTOR"/>
    <property type="match status" value="1"/>
</dbReference>
<dbReference type="PANTHER" id="PTHR30069:SF27">
    <property type="entry name" value="BLL4766 PROTEIN"/>
    <property type="match status" value="1"/>
</dbReference>
<keyword evidence="7 8" id="KW-0998">Cell outer membrane</keyword>
<evidence type="ECO:0000256" key="4">
    <source>
        <dbReference type="ARBA" id="ARBA00022692"/>
    </source>
</evidence>
<keyword evidence="5 9" id="KW-0798">TonB box</keyword>
<sequence>MKKNNTLVLVCVLGLGYSDLHAQDNQVAIGVFGEELNQVVTPSKIYQSRKEISSSVSVLDRSFIQRSGARSVEELMQFVPGFFVAPYRDSGEVVVAYHGTQLDKYRRIQVLVNGRSVYSSGLARVEWASLPLSIEDVERVEVNRGPNAASYGANSFFAVINIITRAPQDTLGGTVSAYIDKRGDNSLYAQYSDLSGPWSYRASIASKNVDGFDVDASNTDRHDGYDTQIANVYILHEQHNQQFEIDFGEAHSTTKKELEESAFESKPPSEDVERGYFKVDWTKQLSLKHEISMHYYYEKSDSMEKRFVSIPNTITKIDIRGDTYQVNPYEIIFNTRSSEAVVSSAYYNDLVETRQDIELQSRLELYDNIKIVTAFNYRYDKVDSQSYFQGKQSDELGRISSNLEYTLSDSWIINTGGMLESSKIDDMYFSPKFGITKLLNANQSVRVNASRAIRTPDIFDQYARWNIHLISGEQSGVTYAQDGESEETITSYEVGYFHSIPQYGITYDLRVFQDRMKDLVISNKGFGGIGDSVIEEGDIVDLVIEGVEFEADWRSQDDILARLTYAYQDTQTDEQKLIDTTSPLSLSLLVSAPISSRMRLNGRYLYAKELGSYDYKNINLWISGDFPLSYYKSISFGVGVEKRLDDNPFLVKNNLYLNDQFYYGFASFKF</sequence>
<comment type="caution">
    <text evidence="12">The sequence shown here is derived from an EMBL/GenBank/DDBJ whole genome shotgun (WGS) entry which is preliminary data.</text>
</comment>
<dbReference type="Gene3D" id="2.170.130.10">
    <property type="entry name" value="TonB-dependent receptor, plug domain"/>
    <property type="match status" value="1"/>
</dbReference>
<feature type="domain" description="TonB-dependent receptor plug" evidence="11">
    <location>
        <begin position="50"/>
        <end position="157"/>
    </location>
</feature>
<evidence type="ECO:0000313" key="12">
    <source>
        <dbReference type="EMBL" id="MCZ2722847.1"/>
    </source>
</evidence>
<dbReference type="InterPro" id="IPR036942">
    <property type="entry name" value="Beta-barrel_TonB_sf"/>
</dbReference>
<evidence type="ECO:0000256" key="9">
    <source>
        <dbReference type="RuleBase" id="RU003357"/>
    </source>
</evidence>
<organism evidence="12 13">
    <name type="scientific">Marinomonas phaeophyticola</name>
    <dbReference type="NCBI Taxonomy" id="3004091"/>
    <lineage>
        <taxon>Bacteria</taxon>
        <taxon>Pseudomonadati</taxon>
        <taxon>Pseudomonadota</taxon>
        <taxon>Gammaproteobacteria</taxon>
        <taxon>Oceanospirillales</taxon>
        <taxon>Oceanospirillaceae</taxon>
        <taxon>Marinomonas</taxon>
    </lineage>
</organism>
<dbReference type="InterPro" id="IPR039426">
    <property type="entry name" value="TonB-dep_rcpt-like"/>
</dbReference>
<dbReference type="Pfam" id="PF07715">
    <property type="entry name" value="Plug"/>
    <property type="match status" value="1"/>
</dbReference>
<comment type="similarity">
    <text evidence="8 9">Belongs to the TonB-dependent receptor family.</text>
</comment>
<dbReference type="PROSITE" id="PS52016">
    <property type="entry name" value="TONB_DEPENDENT_REC_3"/>
    <property type="match status" value="1"/>
</dbReference>
<accession>A0ABT4JWU4</accession>
<evidence type="ECO:0000256" key="2">
    <source>
        <dbReference type="ARBA" id="ARBA00022448"/>
    </source>
</evidence>
<keyword evidence="4 8" id="KW-0812">Transmembrane</keyword>
<keyword evidence="12" id="KW-0675">Receptor</keyword>
<evidence type="ECO:0000259" key="11">
    <source>
        <dbReference type="Pfam" id="PF07715"/>
    </source>
</evidence>
<dbReference type="SUPFAM" id="SSF56935">
    <property type="entry name" value="Porins"/>
    <property type="match status" value="1"/>
</dbReference>
<evidence type="ECO:0000256" key="5">
    <source>
        <dbReference type="ARBA" id="ARBA00023077"/>
    </source>
</evidence>
<dbReference type="Gene3D" id="2.40.170.20">
    <property type="entry name" value="TonB-dependent receptor, beta-barrel domain"/>
    <property type="match status" value="1"/>
</dbReference>
<feature type="domain" description="TonB-dependent receptor-like beta-barrel" evidence="10">
    <location>
        <begin position="180"/>
        <end position="616"/>
    </location>
</feature>
<evidence type="ECO:0000256" key="8">
    <source>
        <dbReference type="PROSITE-ProRule" id="PRU01360"/>
    </source>
</evidence>
<name>A0ABT4JWU4_9GAMM</name>
<dbReference type="EMBL" id="JAPUBN010000019">
    <property type="protein sequence ID" value="MCZ2722847.1"/>
    <property type="molecule type" value="Genomic_DNA"/>
</dbReference>
<dbReference type="Proteomes" id="UP001149719">
    <property type="component" value="Unassembled WGS sequence"/>
</dbReference>
<dbReference type="InterPro" id="IPR000531">
    <property type="entry name" value="Beta-barrel_TonB"/>
</dbReference>
<dbReference type="InterPro" id="IPR037066">
    <property type="entry name" value="Plug_dom_sf"/>
</dbReference>
<evidence type="ECO:0000256" key="7">
    <source>
        <dbReference type="ARBA" id="ARBA00023237"/>
    </source>
</evidence>
<evidence type="ECO:0000313" key="13">
    <source>
        <dbReference type="Proteomes" id="UP001149719"/>
    </source>
</evidence>
<dbReference type="RefSeq" id="WP_269126817.1">
    <property type="nucleotide sequence ID" value="NZ_JAPUBN010000019.1"/>
</dbReference>
<keyword evidence="6 8" id="KW-0472">Membrane</keyword>